<protein>
    <submittedName>
        <fullName evidence="2">SCP-2 sterol transfer family protein</fullName>
    </submittedName>
</protein>
<sequence>MSALLMDTRRQTCLPDSESADVASWLSEGWIADTLELGAAMPYQAGVSATLQYFLTDADGTEYSYYWTIQDGQLGGAGLGEHTSPDVELSVSLDDARSMQTGATDATSAFMEGRLRVDGNLDLLMQLLPITGSSEYQELERELARRTDFDHIGE</sequence>
<name>A0A0D8FY64_9ACTN</name>
<evidence type="ECO:0000259" key="1">
    <source>
        <dbReference type="Pfam" id="PF02036"/>
    </source>
</evidence>
<dbReference type="eggNOG" id="COG3255">
    <property type="taxonomic scope" value="Bacteria"/>
</dbReference>
<dbReference type="Proteomes" id="UP000032336">
    <property type="component" value="Unassembled WGS sequence"/>
</dbReference>
<evidence type="ECO:0000313" key="2">
    <source>
        <dbReference type="EMBL" id="KJE78160.1"/>
    </source>
</evidence>
<dbReference type="Pfam" id="PF02036">
    <property type="entry name" value="SCP2"/>
    <property type="match status" value="1"/>
</dbReference>
<gene>
    <name evidence="2" type="ORF">FEAC_01520</name>
</gene>
<dbReference type="InterPro" id="IPR003033">
    <property type="entry name" value="SCP2_sterol-bd_dom"/>
</dbReference>
<dbReference type="Gene3D" id="3.30.1050.10">
    <property type="entry name" value="SCP2 sterol-binding domain"/>
    <property type="match status" value="1"/>
</dbReference>
<dbReference type="AlphaFoldDB" id="A0A0D8FY64"/>
<proteinExistence type="predicted"/>
<keyword evidence="3" id="KW-1185">Reference proteome</keyword>
<evidence type="ECO:0000313" key="3">
    <source>
        <dbReference type="Proteomes" id="UP000032336"/>
    </source>
</evidence>
<dbReference type="EMBL" id="JXUW01000001">
    <property type="protein sequence ID" value="KJE78160.1"/>
    <property type="molecule type" value="Genomic_DNA"/>
</dbReference>
<feature type="domain" description="SCP2" evidence="1">
    <location>
        <begin position="41"/>
        <end position="127"/>
    </location>
</feature>
<accession>A0A0D8FY64</accession>
<organism evidence="2 3">
    <name type="scientific">Ferrimicrobium acidiphilum DSM 19497</name>
    <dbReference type="NCBI Taxonomy" id="1121877"/>
    <lineage>
        <taxon>Bacteria</taxon>
        <taxon>Bacillati</taxon>
        <taxon>Actinomycetota</taxon>
        <taxon>Acidimicrobiia</taxon>
        <taxon>Acidimicrobiales</taxon>
        <taxon>Acidimicrobiaceae</taxon>
        <taxon>Ferrimicrobium</taxon>
    </lineage>
</organism>
<dbReference type="SUPFAM" id="SSF55718">
    <property type="entry name" value="SCP-like"/>
    <property type="match status" value="1"/>
</dbReference>
<reference evidence="2 3" key="1">
    <citation type="submission" date="2015-01" db="EMBL/GenBank/DDBJ databases">
        <title>Draft genome of the acidophilic iron oxidizer Ferrimicrobium acidiphilum strain T23.</title>
        <authorList>
            <person name="Poehlein A."/>
            <person name="Eisen S."/>
            <person name="Schloemann M."/>
            <person name="Johnson B.D."/>
            <person name="Daniel R."/>
            <person name="Muehling M."/>
        </authorList>
    </citation>
    <scope>NUCLEOTIDE SEQUENCE [LARGE SCALE GENOMIC DNA]</scope>
    <source>
        <strain evidence="2 3">T23</strain>
    </source>
</reference>
<dbReference type="STRING" id="1121877.FEAC_01520"/>
<dbReference type="InterPro" id="IPR036527">
    <property type="entry name" value="SCP2_sterol-bd_dom_sf"/>
</dbReference>
<comment type="caution">
    <text evidence="2">The sequence shown here is derived from an EMBL/GenBank/DDBJ whole genome shotgun (WGS) entry which is preliminary data.</text>
</comment>